<protein>
    <submittedName>
        <fullName evidence="2">MBL fold metallo-hydrolase</fullName>
    </submittedName>
</protein>
<feature type="signal peptide" evidence="1">
    <location>
        <begin position="1"/>
        <end position="20"/>
    </location>
</feature>
<keyword evidence="3" id="KW-1185">Reference proteome</keyword>
<dbReference type="AlphaFoldDB" id="A0A9J6ZMS8"/>
<accession>A0A9J6ZMS8</accession>
<organism evidence="2 3">
    <name type="scientific">Xiashengella succiniciproducens</name>
    <dbReference type="NCBI Taxonomy" id="2949635"/>
    <lineage>
        <taxon>Bacteria</taxon>
        <taxon>Pseudomonadati</taxon>
        <taxon>Bacteroidota</taxon>
        <taxon>Bacteroidia</taxon>
        <taxon>Marinilabiliales</taxon>
        <taxon>Marinilabiliaceae</taxon>
        <taxon>Xiashengella</taxon>
    </lineage>
</organism>
<dbReference type="Proteomes" id="UP001056426">
    <property type="component" value="Chromosome"/>
</dbReference>
<keyword evidence="1" id="KW-0732">Signal</keyword>
<gene>
    <name evidence="2" type="ORF">M9189_08770</name>
</gene>
<name>A0A9J6ZMS8_9BACT</name>
<evidence type="ECO:0000313" key="3">
    <source>
        <dbReference type="Proteomes" id="UP001056426"/>
    </source>
</evidence>
<dbReference type="PANTHER" id="PTHR43546">
    <property type="entry name" value="UPF0173 METAL-DEPENDENT HYDROLASE MJ1163-RELATED"/>
    <property type="match status" value="1"/>
</dbReference>
<reference evidence="2" key="1">
    <citation type="submission" date="2022-05" db="EMBL/GenBank/DDBJ databases">
        <authorList>
            <person name="Sun X."/>
        </authorList>
    </citation>
    <scope>NUCLEOTIDE SEQUENCE</scope>
    <source>
        <strain evidence="2">Ai-910</strain>
    </source>
</reference>
<dbReference type="InterPro" id="IPR036866">
    <property type="entry name" value="RibonucZ/Hydroxyglut_hydro"/>
</dbReference>
<evidence type="ECO:0000313" key="2">
    <source>
        <dbReference type="EMBL" id="URW78947.1"/>
    </source>
</evidence>
<dbReference type="KEGG" id="alkq:M9189_08770"/>
<reference evidence="2" key="2">
    <citation type="submission" date="2022-06" db="EMBL/GenBank/DDBJ databases">
        <title>Xiashengella guii gen. nov. sp. nov., a bacterium isolated form anaerobic digestion tank.</title>
        <authorList>
            <person name="Huang H."/>
        </authorList>
    </citation>
    <scope>NUCLEOTIDE SEQUENCE</scope>
    <source>
        <strain evidence="2">Ai-910</strain>
    </source>
</reference>
<sequence>MKRIVSTLFLSILITTLGMSQIQKSVFQTGEEELEIWHIGHGSLMLQYKGKVIHIDPFSTLTDYTTLPKADLILITHEHADHLDPKAIETIRKEGTDFILTSVCYETVKEGQVIANGENTSWNGIQIEAVPAYNIVHKRPDGKFYHPKGIGNGYVLTVKNLKVYVAGDTEDIPEMKNLKNIDVAFLPMNLPYTMTPEMTANAARMFRPKVLYPYHYGNTDTNKLVELLKDDTAIDVRIR</sequence>
<dbReference type="Gene3D" id="3.60.15.10">
    <property type="entry name" value="Ribonuclease Z/Hydroxyacylglutathione hydrolase-like"/>
    <property type="match status" value="1"/>
</dbReference>
<dbReference type="SUPFAM" id="SSF56281">
    <property type="entry name" value="Metallo-hydrolase/oxidoreductase"/>
    <property type="match status" value="1"/>
</dbReference>
<feature type="chain" id="PRO_5039905588" evidence="1">
    <location>
        <begin position="21"/>
        <end position="239"/>
    </location>
</feature>
<dbReference type="InterPro" id="IPR050114">
    <property type="entry name" value="UPF0173_UPF0282_UlaG_hydrolase"/>
</dbReference>
<dbReference type="PANTHER" id="PTHR43546:SF3">
    <property type="entry name" value="UPF0173 METAL-DEPENDENT HYDROLASE MJ1163"/>
    <property type="match status" value="1"/>
</dbReference>
<proteinExistence type="predicted"/>
<evidence type="ECO:0000256" key="1">
    <source>
        <dbReference type="SAM" id="SignalP"/>
    </source>
</evidence>
<dbReference type="RefSeq" id="WP_250722429.1">
    <property type="nucleotide sequence ID" value="NZ_CP098400.1"/>
</dbReference>
<dbReference type="EMBL" id="CP098400">
    <property type="protein sequence ID" value="URW78947.1"/>
    <property type="molecule type" value="Genomic_DNA"/>
</dbReference>
<dbReference type="Pfam" id="PF13483">
    <property type="entry name" value="Lactamase_B_3"/>
    <property type="match status" value="1"/>
</dbReference>